<accession>A0AAV4FJU4</accession>
<comment type="similarity">
    <text evidence="1">Belongs to the peptidase S9C family.</text>
</comment>
<evidence type="ECO:0000313" key="4">
    <source>
        <dbReference type="EMBL" id="GFR72888.1"/>
    </source>
</evidence>
<dbReference type="PANTHER" id="PTHR42776:SF4">
    <property type="entry name" value="ACYLAMINO-ACID-RELEASING ENZYME"/>
    <property type="match status" value="1"/>
</dbReference>
<keyword evidence="2" id="KW-0378">Hydrolase</keyword>
<dbReference type="EMBL" id="BMAT01007857">
    <property type="protein sequence ID" value="GFR72888.1"/>
    <property type="molecule type" value="Genomic_DNA"/>
</dbReference>
<evidence type="ECO:0000313" key="5">
    <source>
        <dbReference type="Proteomes" id="UP000762676"/>
    </source>
</evidence>
<evidence type="ECO:0000259" key="3">
    <source>
        <dbReference type="Pfam" id="PF19283"/>
    </source>
</evidence>
<dbReference type="InterPro" id="IPR045550">
    <property type="entry name" value="AARE_N"/>
</dbReference>
<keyword evidence="5" id="KW-1185">Reference proteome</keyword>
<dbReference type="Proteomes" id="UP000762676">
    <property type="component" value="Unassembled WGS sequence"/>
</dbReference>
<name>A0AAV4FJU4_9GAST</name>
<evidence type="ECO:0000256" key="2">
    <source>
        <dbReference type="ARBA" id="ARBA00022801"/>
    </source>
</evidence>
<feature type="domain" description="Acylamino-acid-releasing enzyme N-terminal" evidence="3">
    <location>
        <begin position="31"/>
        <end position="175"/>
    </location>
</feature>
<sequence length="303" mass="34175">MVITQEKELVSAYREVIGHPVAAGATLTLCKDEQLVTLESHWSQRDLERKEKTVSLRAHTINLSSGEILSSSGPQEIKNELWNKVSPSGALRAVVRTGKDKKNEDKQYLEIFDKKRKLKTIDVQSLEKHGKIIDNDGQFGSFEWSSSEGHLLYMAEKKVPKSQSFFDPKAFKDDPIGGEDAEDDLKDEKATGKEEALVAVWTPDDAGVVVCAWEHEPYRLGLRHCCQRRSALYYIDLQKAPTVLSEPDRAVRFPRFSPDMTRLIYLDTPVEGGHHQCARLVKVTWPSLEREVVVDTVRSASGK</sequence>
<evidence type="ECO:0000256" key="1">
    <source>
        <dbReference type="ARBA" id="ARBA00010040"/>
    </source>
</evidence>
<comment type="caution">
    <text evidence="4">The sequence shown here is derived from an EMBL/GenBank/DDBJ whole genome shotgun (WGS) entry which is preliminary data.</text>
</comment>
<dbReference type="Pfam" id="PF19283">
    <property type="entry name" value="APEH_N"/>
    <property type="match status" value="1"/>
</dbReference>
<organism evidence="4 5">
    <name type="scientific">Elysia marginata</name>
    <dbReference type="NCBI Taxonomy" id="1093978"/>
    <lineage>
        <taxon>Eukaryota</taxon>
        <taxon>Metazoa</taxon>
        <taxon>Spiralia</taxon>
        <taxon>Lophotrochozoa</taxon>
        <taxon>Mollusca</taxon>
        <taxon>Gastropoda</taxon>
        <taxon>Heterobranchia</taxon>
        <taxon>Euthyneura</taxon>
        <taxon>Panpulmonata</taxon>
        <taxon>Sacoglossa</taxon>
        <taxon>Placobranchoidea</taxon>
        <taxon>Plakobranchidae</taxon>
        <taxon>Elysia</taxon>
    </lineage>
</organism>
<protein>
    <submittedName>
        <fullName evidence="4">Acylamino-acid-releasing enzyme-like</fullName>
    </submittedName>
</protein>
<reference evidence="4 5" key="1">
    <citation type="journal article" date="2021" name="Elife">
        <title>Chloroplast acquisition without the gene transfer in kleptoplastic sea slugs, Plakobranchus ocellatus.</title>
        <authorList>
            <person name="Maeda T."/>
            <person name="Takahashi S."/>
            <person name="Yoshida T."/>
            <person name="Shimamura S."/>
            <person name="Takaki Y."/>
            <person name="Nagai Y."/>
            <person name="Toyoda A."/>
            <person name="Suzuki Y."/>
            <person name="Arimoto A."/>
            <person name="Ishii H."/>
            <person name="Satoh N."/>
            <person name="Nishiyama T."/>
            <person name="Hasebe M."/>
            <person name="Maruyama T."/>
            <person name="Minagawa J."/>
            <person name="Obokata J."/>
            <person name="Shigenobu S."/>
        </authorList>
    </citation>
    <scope>NUCLEOTIDE SEQUENCE [LARGE SCALE GENOMIC DNA]</scope>
</reference>
<gene>
    <name evidence="4" type="ORF">ElyMa_003853000</name>
</gene>
<dbReference type="SUPFAM" id="SSF82171">
    <property type="entry name" value="DPP6 N-terminal domain-like"/>
    <property type="match status" value="1"/>
</dbReference>
<dbReference type="AlphaFoldDB" id="A0AAV4FJU4"/>
<proteinExistence type="inferred from homology"/>
<dbReference type="PANTHER" id="PTHR42776">
    <property type="entry name" value="SERINE PEPTIDASE S9 FAMILY MEMBER"/>
    <property type="match status" value="1"/>
</dbReference>
<dbReference type="GO" id="GO:0004252">
    <property type="term" value="F:serine-type endopeptidase activity"/>
    <property type="evidence" value="ECO:0007669"/>
    <property type="project" value="TreeGrafter"/>
</dbReference>